<comment type="caution">
    <text evidence="1">The sequence shown here is derived from an EMBL/GenBank/DDBJ whole genome shotgun (WGS) entry which is preliminary data.</text>
</comment>
<name>A0A3M0CNQ6_9PROT</name>
<evidence type="ECO:0008006" key="3">
    <source>
        <dbReference type="Google" id="ProtNLM"/>
    </source>
</evidence>
<gene>
    <name evidence="1" type="ORF">BXY39_2474</name>
</gene>
<reference evidence="1 2" key="1">
    <citation type="submission" date="2018-10" db="EMBL/GenBank/DDBJ databases">
        <title>Genomic Encyclopedia of Archaeal and Bacterial Type Strains, Phase II (KMG-II): from individual species to whole genera.</title>
        <authorList>
            <person name="Goeker M."/>
        </authorList>
    </citation>
    <scope>NUCLEOTIDE SEQUENCE [LARGE SCALE GENOMIC DNA]</scope>
    <source>
        <strain evidence="1 2">DSM 25217</strain>
    </source>
</reference>
<evidence type="ECO:0000313" key="1">
    <source>
        <dbReference type="EMBL" id="RMB04903.1"/>
    </source>
</evidence>
<keyword evidence="2" id="KW-1185">Reference proteome</keyword>
<evidence type="ECO:0000313" key="2">
    <source>
        <dbReference type="Proteomes" id="UP000271227"/>
    </source>
</evidence>
<protein>
    <recommendedName>
        <fullName evidence="3">Phosphatidate cytidylyltransferase</fullName>
    </recommendedName>
</protein>
<organism evidence="1 2">
    <name type="scientific">Eilatimonas milleporae</name>
    <dbReference type="NCBI Taxonomy" id="911205"/>
    <lineage>
        <taxon>Bacteria</taxon>
        <taxon>Pseudomonadati</taxon>
        <taxon>Pseudomonadota</taxon>
        <taxon>Alphaproteobacteria</taxon>
        <taxon>Kordiimonadales</taxon>
        <taxon>Kordiimonadaceae</taxon>
        <taxon>Eilatimonas</taxon>
    </lineage>
</organism>
<dbReference type="AlphaFoldDB" id="A0A3M0CNQ6"/>
<sequence length="322" mass="36150">MEGQAGMALTDFVLDEWRRNVPTPVLAAARAIAARYGDSVLGVLFYGSCLRTGEIDDRILDFYVIVDDYGHAYDKQWLVIANALLPPNVFYHELHVEDPEKPGGVTVRSKYAVLTLEAFERRVRPSCLNVSLWARFCQPCQLLLARDQDMRRRMAAAVGRAAMTMLQSVIDLLPPFVTPRLLWETAFSRTYGAELRSERGNKGAEIFALDRKRYEDMTPLVLGALGQADILGAGSAVSSQPPRGPYYRASLLWVLRTLDGKIVSLLRLIKASMTFDGGIDYLAWKIHRHSGVEITITDAMRRRPVLSGLRMFLSLRKKGAFK</sequence>
<proteinExistence type="predicted"/>
<dbReference type="EMBL" id="REFR01000012">
    <property type="protein sequence ID" value="RMB04903.1"/>
    <property type="molecule type" value="Genomic_DNA"/>
</dbReference>
<accession>A0A3M0CNQ6</accession>
<dbReference type="InParanoid" id="A0A3M0CNQ6"/>
<dbReference type="Proteomes" id="UP000271227">
    <property type="component" value="Unassembled WGS sequence"/>
</dbReference>